<keyword evidence="2 5" id="KW-0812">Transmembrane</keyword>
<comment type="subcellular location">
    <subcellularLocation>
        <location evidence="1">Membrane</location>
        <topology evidence="1">Multi-pass membrane protein</topology>
    </subcellularLocation>
</comment>
<feature type="transmembrane region" description="Helical" evidence="5">
    <location>
        <begin position="728"/>
        <end position="748"/>
    </location>
</feature>
<feature type="transmembrane region" description="Helical" evidence="5">
    <location>
        <begin position="140"/>
        <end position="160"/>
    </location>
</feature>
<dbReference type="EMBL" id="JAEUBF010000390">
    <property type="protein sequence ID" value="KAH3679021.1"/>
    <property type="molecule type" value="Genomic_DNA"/>
</dbReference>
<keyword evidence="3 5" id="KW-1133">Transmembrane helix</keyword>
<evidence type="ECO:0000256" key="4">
    <source>
        <dbReference type="ARBA" id="ARBA00023136"/>
    </source>
</evidence>
<proteinExistence type="predicted"/>
<dbReference type="PANTHER" id="PTHR47804:SF1">
    <property type="entry name" value="DUF2421 DOMAIN-CONTAINING PROTEIN"/>
    <property type="match status" value="1"/>
</dbReference>
<dbReference type="AlphaFoldDB" id="A0A9P8THI8"/>
<feature type="transmembrane region" description="Helical" evidence="5">
    <location>
        <begin position="284"/>
        <end position="306"/>
    </location>
</feature>
<feature type="transmembrane region" description="Helical" evidence="5">
    <location>
        <begin position="653"/>
        <end position="670"/>
    </location>
</feature>
<accession>A0A9P8THI8</accession>
<evidence type="ECO:0000256" key="5">
    <source>
        <dbReference type="SAM" id="Phobius"/>
    </source>
</evidence>
<protein>
    <recommendedName>
        <fullName evidence="6">Integral membrane bound transporter domain-containing protein</fullName>
    </recommendedName>
</protein>
<evidence type="ECO:0000256" key="1">
    <source>
        <dbReference type="ARBA" id="ARBA00004141"/>
    </source>
</evidence>
<gene>
    <name evidence="7" type="ORF">WICMUC_001216</name>
</gene>
<evidence type="ECO:0000256" key="3">
    <source>
        <dbReference type="ARBA" id="ARBA00022989"/>
    </source>
</evidence>
<evidence type="ECO:0000256" key="2">
    <source>
        <dbReference type="ARBA" id="ARBA00022692"/>
    </source>
</evidence>
<dbReference type="InterPro" id="IPR049453">
    <property type="entry name" value="Memb_transporter_dom"/>
</dbReference>
<evidence type="ECO:0000259" key="6">
    <source>
        <dbReference type="Pfam" id="PF13515"/>
    </source>
</evidence>
<dbReference type="PANTHER" id="PTHR47804">
    <property type="entry name" value="60S RIBOSOMAL PROTEIN L19"/>
    <property type="match status" value="1"/>
</dbReference>
<feature type="transmembrane region" description="Helical" evidence="5">
    <location>
        <begin position="193"/>
        <end position="213"/>
    </location>
</feature>
<dbReference type="OrthoDB" id="68611at2759"/>
<evidence type="ECO:0000313" key="8">
    <source>
        <dbReference type="Proteomes" id="UP000769528"/>
    </source>
</evidence>
<feature type="domain" description="Integral membrane bound transporter" evidence="6">
    <location>
        <begin position="677"/>
        <end position="811"/>
    </location>
</feature>
<feature type="transmembrane region" description="Helical" evidence="5">
    <location>
        <begin position="704"/>
        <end position="722"/>
    </location>
</feature>
<feature type="transmembrane region" description="Helical" evidence="5">
    <location>
        <begin position="793"/>
        <end position="816"/>
    </location>
</feature>
<name>A0A9P8THI8_9ASCO</name>
<dbReference type="InterPro" id="IPR052430">
    <property type="entry name" value="IVT-Associated"/>
</dbReference>
<organism evidence="7 8">
    <name type="scientific">Wickerhamomyces mucosus</name>
    <dbReference type="NCBI Taxonomy" id="1378264"/>
    <lineage>
        <taxon>Eukaryota</taxon>
        <taxon>Fungi</taxon>
        <taxon>Dikarya</taxon>
        <taxon>Ascomycota</taxon>
        <taxon>Saccharomycotina</taxon>
        <taxon>Saccharomycetes</taxon>
        <taxon>Phaffomycetales</taxon>
        <taxon>Wickerhamomycetaceae</taxon>
        <taxon>Wickerhamomyces</taxon>
    </lineage>
</organism>
<sequence>MSRVKAEYQSLGKNRDFETDPLINQDDAKVLRQYQSFMSTASAEQTSFNDISKIIGDRSTNFPRMVRTGSAIFAETGERITRTWNNQQTMGNTLDSGDLEAQPFLTDDNRDYNLMWRFLTFSLSKFNQFSLWFYKTKYQFVLKCSLAYLLASLAVYNTAFSSLIGNSDSKHVVATVAVYFHPSRTFGSMHQSLIFVIIAVIFSFSISLISTSISSQLYINGWVNLSALVNLSFASCSLGFISYMKQRMNHPTFNTACSLASLSVISSIVKEGSQTMDSIPLNRLYSLFKIVCCGCFISVAICYLIVPTSATKKLKKDMNESCKLMSQYLSQIETVFINGSNVNSDELLNGINSKIKKNSTTLTSTLEEAKYELSLVGKETQYHLLVKLVKSIQSLQSQLGGLKGSADMQWYTLHENDSPTNNSSVKSINTISSTRLLGSSLRSEDLPHLSDSVTSLDETSALDASQLFDLFIYYLGPSLKSFCYTIKGVLDGMPFELNEDIPTRSKFHYKNSLRLANDLFKSKYNRAMKKLYNQKIFQSKSSSLEAKIDEEEVAASCGNFASILSEFSRELENVIELLSQFSESLDNDHRSWEWMKFWKSSSSPTKKSPGLNVALQTLNETLQMRTDETDTFDTFSFKLWEFFSFFRKIEVQFGIRVGFGAFVLASLAYLPLTKTIFMEWRGEWALVTYSIIMNKSLGGTTMTVNWRILGTFLGALAAYLLWTISDGNVYVLCLSGWVISIFCFDIVLNWKANNAYGRFILLTYNITALYSYNVTRSEDLEEGDTQEPIIGDIAVHRFLGITAGVIWALIMTVSFLPITARHRLKKGLSILWLRLGIIWNSDPLNYKDETLLGLADQRGINYIMRELELLLKQAPKETRLKGKFRSDIYSKLMQSTEKIIDSYQNINTMIALDPKLTENELIVLNITRQEREELQNRIFLIFYMVSSSITLGIPLPSKPASTEHSKDRIMVKLGEIRKEKLLKDEDYVLLYSYVLISNVITRELNNVIKLLGDLYGLVNEETLEI</sequence>
<reference evidence="7" key="2">
    <citation type="submission" date="2021-01" db="EMBL/GenBank/DDBJ databases">
        <authorList>
            <person name="Schikora-Tamarit M.A."/>
        </authorList>
    </citation>
    <scope>NUCLEOTIDE SEQUENCE</scope>
    <source>
        <strain evidence="7">CBS6341</strain>
    </source>
</reference>
<keyword evidence="4 5" id="KW-0472">Membrane</keyword>
<comment type="caution">
    <text evidence="7">The sequence shown here is derived from an EMBL/GenBank/DDBJ whole genome shotgun (WGS) entry which is preliminary data.</text>
</comment>
<reference evidence="7" key="1">
    <citation type="journal article" date="2021" name="Open Biol.">
        <title>Shared evolutionary footprints suggest mitochondrial oxidative damage underlies multiple complex I losses in fungi.</title>
        <authorList>
            <person name="Schikora-Tamarit M.A."/>
            <person name="Marcet-Houben M."/>
            <person name="Nosek J."/>
            <person name="Gabaldon T."/>
        </authorList>
    </citation>
    <scope>NUCLEOTIDE SEQUENCE</scope>
    <source>
        <strain evidence="7">CBS6341</strain>
    </source>
</reference>
<keyword evidence="8" id="KW-1185">Reference proteome</keyword>
<dbReference type="GO" id="GO:0016020">
    <property type="term" value="C:membrane"/>
    <property type="evidence" value="ECO:0007669"/>
    <property type="project" value="UniProtKB-SubCell"/>
</dbReference>
<dbReference type="Pfam" id="PF13515">
    <property type="entry name" value="FUSC_2"/>
    <property type="match status" value="1"/>
</dbReference>
<dbReference type="Proteomes" id="UP000769528">
    <property type="component" value="Unassembled WGS sequence"/>
</dbReference>
<evidence type="ECO:0000313" key="7">
    <source>
        <dbReference type="EMBL" id="KAH3679021.1"/>
    </source>
</evidence>
<feature type="transmembrane region" description="Helical" evidence="5">
    <location>
        <begin position="219"/>
        <end position="241"/>
    </location>
</feature>